<feature type="domain" description="GST C-terminal" evidence="1">
    <location>
        <begin position="5"/>
        <end position="125"/>
    </location>
</feature>
<dbReference type="InterPro" id="IPR004046">
    <property type="entry name" value="GST_C"/>
</dbReference>
<dbReference type="EMBL" id="JABBFZ010000042">
    <property type="protein sequence ID" value="NML35473.1"/>
    <property type="molecule type" value="Genomic_DNA"/>
</dbReference>
<dbReference type="Gene3D" id="1.20.1050.10">
    <property type="match status" value="1"/>
</dbReference>
<dbReference type="GO" id="GO:0016740">
    <property type="term" value="F:transferase activity"/>
    <property type="evidence" value="ECO:0007669"/>
    <property type="project" value="UniProtKB-KW"/>
</dbReference>
<dbReference type="SUPFAM" id="SSF47616">
    <property type="entry name" value="GST C-terminal domain-like"/>
    <property type="match status" value="1"/>
</dbReference>
<proteinExistence type="predicted"/>
<sequence length="125" mass="14125">MYLEDPLVRAQHRAWMEYGSTVLSRTGGFYSAADAGAFDVRREELAQLYARVEAFLSARDHQGPYFAGETFSLVDAVFAPIFRYFDVLDEVAEFGVFSHTPNVRALVQIGLPDRLKWRSNQSGGR</sequence>
<evidence type="ECO:0000313" key="3">
    <source>
        <dbReference type="Proteomes" id="UP000583127"/>
    </source>
</evidence>
<name>A0A7Y0A2Z4_9BURK</name>
<dbReference type="InterPro" id="IPR036282">
    <property type="entry name" value="Glutathione-S-Trfase_C_sf"/>
</dbReference>
<dbReference type="CDD" id="cd00299">
    <property type="entry name" value="GST_C_family"/>
    <property type="match status" value="1"/>
</dbReference>
<keyword evidence="3" id="KW-1185">Reference proteome</keyword>
<gene>
    <name evidence="2" type="ORF">HHL14_32220</name>
</gene>
<evidence type="ECO:0000259" key="1">
    <source>
        <dbReference type="PROSITE" id="PS50405"/>
    </source>
</evidence>
<accession>A0A7Y0A2Z4</accession>
<comment type="caution">
    <text evidence="2">The sequence shown here is derived from an EMBL/GenBank/DDBJ whole genome shotgun (WGS) entry which is preliminary data.</text>
</comment>
<dbReference type="PANTHER" id="PTHR43968:SF6">
    <property type="entry name" value="GLUTATHIONE S-TRANSFERASE OMEGA"/>
    <property type="match status" value="1"/>
</dbReference>
<dbReference type="PANTHER" id="PTHR43968">
    <property type="match status" value="1"/>
</dbReference>
<protein>
    <submittedName>
        <fullName evidence="2">Glutathione S-transferase domain-containing protein</fullName>
    </submittedName>
</protein>
<reference evidence="2 3" key="1">
    <citation type="submission" date="2020-04" db="EMBL/GenBank/DDBJ databases">
        <title>Paraburkholderia sp. G-4-1-8 isolated from soil.</title>
        <authorList>
            <person name="Dahal R.H."/>
        </authorList>
    </citation>
    <scope>NUCLEOTIDE SEQUENCE [LARGE SCALE GENOMIC DNA]</scope>
    <source>
        <strain evidence="2 3">G-4-1-8</strain>
    </source>
</reference>
<dbReference type="Proteomes" id="UP000583127">
    <property type="component" value="Unassembled WGS sequence"/>
</dbReference>
<dbReference type="InterPro" id="IPR010987">
    <property type="entry name" value="Glutathione-S-Trfase_C-like"/>
</dbReference>
<dbReference type="InterPro" id="IPR050983">
    <property type="entry name" value="GST_Omega/HSP26"/>
</dbReference>
<dbReference type="Pfam" id="PF00043">
    <property type="entry name" value="GST_C"/>
    <property type="match status" value="1"/>
</dbReference>
<evidence type="ECO:0000313" key="2">
    <source>
        <dbReference type="EMBL" id="NML35473.1"/>
    </source>
</evidence>
<keyword evidence="2" id="KW-0808">Transferase</keyword>
<dbReference type="GO" id="GO:0005737">
    <property type="term" value="C:cytoplasm"/>
    <property type="evidence" value="ECO:0007669"/>
    <property type="project" value="TreeGrafter"/>
</dbReference>
<organism evidence="2 3">
    <name type="scientific">Paraburkholderia antibiotica</name>
    <dbReference type="NCBI Taxonomy" id="2728839"/>
    <lineage>
        <taxon>Bacteria</taxon>
        <taxon>Pseudomonadati</taxon>
        <taxon>Pseudomonadota</taxon>
        <taxon>Betaproteobacteria</taxon>
        <taxon>Burkholderiales</taxon>
        <taxon>Burkholderiaceae</taxon>
        <taxon>Paraburkholderia</taxon>
    </lineage>
</organism>
<dbReference type="AlphaFoldDB" id="A0A7Y0A2Z4"/>
<dbReference type="RefSeq" id="WP_169501650.1">
    <property type="nucleotide sequence ID" value="NZ_JABBFZ010000042.1"/>
</dbReference>
<dbReference type="PROSITE" id="PS50405">
    <property type="entry name" value="GST_CTER"/>
    <property type="match status" value="1"/>
</dbReference>